<proteinExistence type="inferred from homology"/>
<dbReference type="Proteomes" id="UP000830375">
    <property type="component" value="Unassembled WGS sequence"/>
</dbReference>
<dbReference type="InterPro" id="IPR051513">
    <property type="entry name" value="Tectonin_beta-prop"/>
</dbReference>
<dbReference type="EMBL" id="JACTAM010000010">
    <property type="protein sequence ID" value="KAI2660040.1"/>
    <property type="molecule type" value="Genomic_DNA"/>
</dbReference>
<evidence type="ECO:0000256" key="2">
    <source>
        <dbReference type="ARBA" id="ARBA00038331"/>
    </source>
</evidence>
<evidence type="ECO:0000256" key="3">
    <source>
        <dbReference type="SAM" id="SignalP"/>
    </source>
</evidence>
<feature type="signal peptide" evidence="3">
    <location>
        <begin position="1"/>
        <end position="20"/>
    </location>
</feature>
<dbReference type="PANTHER" id="PTHR23250:SF3">
    <property type="entry name" value="FISH-EGG LECTIN-LIKE ISOFORM X1-RELATED"/>
    <property type="match status" value="1"/>
</dbReference>
<feature type="chain" id="PRO_5045120712" evidence="3">
    <location>
        <begin position="21"/>
        <end position="522"/>
    </location>
</feature>
<evidence type="ECO:0000313" key="5">
    <source>
        <dbReference type="Proteomes" id="UP000830375"/>
    </source>
</evidence>
<reference evidence="4 5" key="1">
    <citation type="submission" date="2022-01" db="EMBL/GenBank/DDBJ databases">
        <title>A high-quality chromosome-level genome assembly of rohu carp, Labeo rohita.</title>
        <authorList>
            <person name="Arick M.A. II"/>
            <person name="Hsu C.-Y."/>
            <person name="Magbanua Z."/>
            <person name="Pechanova O."/>
            <person name="Grover C."/>
            <person name="Miller E."/>
            <person name="Thrash A."/>
            <person name="Ezzel L."/>
            <person name="Alam S."/>
            <person name="Benzie J."/>
            <person name="Hamilton M."/>
            <person name="Karsi A."/>
            <person name="Lawrence M.L."/>
            <person name="Peterson D.G."/>
        </authorList>
    </citation>
    <scope>NUCLEOTIDE SEQUENCE [LARGE SCALE GENOMIC DNA]</scope>
    <source>
        <strain evidence="5">BAU-BD-2019</strain>
        <tissue evidence="4">Blood</tissue>
    </source>
</reference>
<evidence type="ECO:0000256" key="1">
    <source>
        <dbReference type="ARBA" id="ARBA00022734"/>
    </source>
</evidence>
<name>A0ABQ8MAZ0_LABRO</name>
<accession>A0ABQ8MAZ0</accession>
<dbReference type="PANTHER" id="PTHR23250">
    <property type="entry name" value="DYSFERLIN-RELATED"/>
    <property type="match status" value="1"/>
</dbReference>
<gene>
    <name evidence="4" type="ORF">H4Q32_022638</name>
</gene>
<keyword evidence="1" id="KW-0430">Lectin</keyword>
<protein>
    <submittedName>
        <fullName evidence="4">Fish-egg lectin</fullName>
    </submittedName>
</protein>
<evidence type="ECO:0000313" key="4">
    <source>
        <dbReference type="EMBL" id="KAI2660040.1"/>
    </source>
</evidence>
<dbReference type="InterPro" id="IPR006624">
    <property type="entry name" value="Beta-propeller_rpt_TECPR"/>
</dbReference>
<sequence>MKVYQSVLLLFCCQFLHTLALDCTVISGNLKQIDAGAGSVVGVNDKNEAFVLIDNVFTKISPSLTHFSVGPAGQLGVDSANNIFKLQSGSFIWFPGLLKQVDAGGDQILAGVTKNDEIFCLNMDANNNWPSSTAPWVKLNGGLKHYSCGPYSCWGVSADDLIWIMKDVSNKVCSGSGGFVNIPGRLAMIEVATDGSVFGVNSQGMLYKRNGVTRSNPAGTDWQQMNACSNGHKHVSFDLGVLWAVCVDGSILAYNKLFREAMKVYQSVLLLFCCQFLHTLALDCTVISGNLKQIDAGAGSVVGVNDKNEAFVLIDNVFTKISPSLTHFSVGPAGQLGVDSANNIFKLQSGSFIWFPGLLKQVDAGGDQILAGVTKNDEIFCLNMDANNNWPSSTAPWVKLNGGLKHYSCGPYSCWGVSADDLIWIMKDVSNKVCSGSGGFVNIPGALAMIEVATDGSVFGVNSQGMLYKRNGVTRSNPAGTDWQQMNACSNGHKHVSFDLGVLWAVCVDGSIRKCTLQNCSK</sequence>
<comment type="similarity">
    <text evidence="2">Belongs to the tectonin family.</text>
</comment>
<keyword evidence="3" id="KW-0732">Signal</keyword>
<organism evidence="4 5">
    <name type="scientific">Labeo rohita</name>
    <name type="common">Indian major carp</name>
    <name type="synonym">Cyprinus rohita</name>
    <dbReference type="NCBI Taxonomy" id="84645"/>
    <lineage>
        <taxon>Eukaryota</taxon>
        <taxon>Metazoa</taxon>
        <taxon>Chordata</taxon>
        <taxon>Craniata</taxon>
        <taxon>Vertebrata</taxon>
        <taxon>Euteleostomi</taxon>
        <taxon>Actinopterygii</taxon>
        <taxon>Neopterygii</taxon>
        <taxon>Teleostei</taxon>
        <taxon>Ostariophysi</taxon>
        <taxon>Cypriniformes</taxon>
        <taxon>Cyprinidae</taxon>
        <taxon>Labeoninae</taxon>
        <taxon>Labeonini</taxon>
        <taxon>Labeo</taxon>
    </lineage>
</organism>
<dbReference type="SMART" id="SM00706">
    <property type="entry name" value="TECPR"/>
    <property type="match status" value="12"/>
</dbReference>
<comment type="caution">
    <text evidence="4">The sequence shown here is derived from an EMBL/GenBank/DDBJ whole genome shotgun (WGS) entry which is preliminary data.</text>
</comment>
<dbReference type="Pfam" id="PF19193">
    <property type="entry name" value="Tectonin"/>
    <property type="match status" value="2"/>
</dbReference>
<keyword evidence="5" id="KW-1185">Reference proteome</keyword>